<dbReference type="KEGG" id="saes:HBH39_11945"/>
<keyword evidence="2" id="KW-1003">Cell membrane</keyword>
<keyword evidence="3 6" id="KW-0812">Transmembrane</keyword>
<evidence type="ECO:0000256" key="5">
    <source>
        <dbReference type="ARBA" id="ARBA00023136"/>
    </source>
</evidence>
<sequence length="318" mass="35740">MTVEIKQLEDNIDVISIKSILEMLWRGKVFIIAFTGFFSLCALLYALTLPNIYKSSAIYLPVSAESGGGGLAKLASQFGGLASMAGINIDGASEDKTEVVLTYLKSRAFLQYFIEKRDLLIPLMASEGWDKETNKLIIDQDIFDEKSGQWVRDAPPGFNVIPTAWEAYETLRTSINAAYISKQGYVSIEVFTYSPETAVQWHKWLIEDLNLFWKQRESDKLTKRIDYLLKQAQEAQLSELKTVYFQLAADQIKNNTLAQVSDEVLLESLGTMVVPEYKDSPSRAILCIVAFLIAFVLSSLISLIYFTLSKKHLISVGK</sequence>
<dbReference type="RefSeq" id="WP_167678555.1">
    <property type="nucleotide sequence ID" value="NZ_CP050313.1"/>
</dbReference>
<feature type="transmembrane region" description="Helical" evidence="6">
    <location>
        <begin position="29"/>
        <end position="47"/>
    </location>
</feature>
<dbReference type="PANTHER" id="PTHR32309">
    <property type="entry name" value="TYROSINE-PROTEIN KINASE"/>
    <property type="match status" value="1"/>
</dbReference>
<feature type="transmembrane region" description="Helical" evidence="6">
    <location>
        <begin position="284"/>
        <end position="308"/>
    </location>
</feature>
<protein>
    <submittedName>
        <fullName evidence="8">LPS O-antigen length regulator</fullName>
    </submittedName>
</protein>
<keyword evidence="9" id="KW-1185">Reference proteome</keyword>
<evidence type="ECO:0000259" key="7">
    <source>
        <dbReference type="Pfam" id="PF02706"/>
    </source>
</evidence>
<proteinExistence type="predicted"/>
<dbReference type="PANTHER" id="PTHR32309:SF13">
    <property type="entry name" value="FERRIC ENTEROBACTIN TRANSPORT PROTEIN FEPE"/>
    <property type="match status" value="1"/>
</dbReference>
<dbReference type="Pfam" id="PF02706">
    <property type="entry name" value="Wzz"/>
    <property type="match status" value="1"/>
</dbReference>
<accession>A0A6G9QKP7</accession>
<evidence type="ECO:0000256" key="3">
    <source>
        <dbReference type="ARBA" id="ARBA00022692"/>
    </source>
</evidence>
<evidence type="ECO:0000256" key="6">
    <source>
        <dbReference type="SAM" id="Phobius"/>
    </source>
</evidence>
<dbReference type="Proteomes" id="UP000502608">
    <property type="component" value="Chromosome"/>
</dbReference>
<dbReference type="GO" id="GO:0005886">
    <property type="term" value="C:plasma membrane"/>
    <property type="evidence" value="ECO:0007669"/>
    <property type="project" value="UniProtKB-SubCell"/>
</dbReference>
<dbReference type="InterPro" id="IPR003856">
    <property type="entry name" value="LPS_length_determ_N"/>
</dbReference>
<dbReference type="InterPro" id="IPR050445">
    <property type="entry name" value="Bact_polysacc_biosynth/exp"/>
</dbReference>
<evidence type="ECO:0000256" key="4">
    <source>
        <dbReference type="ARBA" id="ARBA00022989"/>
    </source>
</evidence>
<feature type="domain" description="Polysaccharide chain length determinant N-terminal" evidence="7">
    <location>
        <begin position="15"/>
        <end position="113"/>
    </location>
</feature>
<keyword evidence="5 6" id="KW-0472">Membrane</keyword>
<name>A0A6G9QKP7_9GAMM</name>
<evidence type="ECO:0000256" key="2">
    <source>
        <dbReference type="ARBA" id="ARBA00022475"/>
    </source>
</evidence>
<organism evidence="8 9">
    <name type="scientific">Shewanella aestuarii</name>
    <dbReference type="NCBI Taxonomy" id="1028752"/>
    <lineage>
        <taxon>Bacteria</taxon>
        <taxon>Pseudomonadati</taxon>
        <taxon>Pseudomonadota</taxon>
        <taxon>Gammaproteobacteria</taxon>
        <taxon>Alteromonadales</taxon>
        <taxon>Shewanellaceae</taxon>
        <taxon>Shewanella</taxon>
    </lineage>
</organism>
<dbReference type="GO" id="GO:0004713">
    <property type="term" value="F:protein tyrosine kinase activity"/>
    <property type="evidence" value="ECO:0007669"/>
    <property type="project" value="TreeGrafter"/>
</dbReference>
<evidence type="ECO:0000256" key="1">
    <source>
        <dbReference type="ARBA" id="ARBA00004651"/>
    </source>
</evidence>
<comment type="subcellular location">
    <subcellularLocation>
        <location evidence="1">Cell membrane</location>
        <topology evidence="1">Multi-pass membrane protein</topology>
    </subcellularLocation>
</comment>
<evidence type="ECO:0000313" key="8">
    <source>
        <dbReference type="EMBL" id="QIR15106.1"/>
    </source>
</evidence>
<keyword evidence="4 6" id="KW-1133">Transmembrane helix</keyword>
<evidence type="ECO:0000313" key="9">
    <source>
        <dbReference type="Proteomes" id="UP000502608"/>
    </source>
</evidence>
<dbReference type="EMBL" id="CP050313">
    <property type="protein sequence ID" value="QIR15106.1"/>
    <property type="molecule type" value="Genomic_DNA"/>
</dbReference>
<reference evidence="8 9" key="1">
    <citation type="submission" date="2020-03" db="EMBL/GenBank/DDBJ databases">
        <title>Complete genome sequence of Shewanella sp.</title>
        <authorList>
            <person name="Kim Y.-S."/>
            <person name="Kim S.-J."/>
            <person name="Jung H.-K."/>
            <person name="Kim K.-H."/>
        </authorList>
    </citation>
    <scope>NUCLEOTIDE SEQUENCE [LARGE SCALE GENOMIC DNA]</scope>
    <source>
        <strain evidence="8 9">PN3F2</strain>
    </source>
</reference>
<gene>
    <name evidence="8" type="ORF">HBH39_11945</name>
</gene>
<dbReference type="AlphaFoldDB" id="A0A6G9QKP7"/>